<dbReference type="GO" id="GO:0005886">
    <property type="term" value="C:plasma membrane"/>
    <property type="evidence" value="ECO:0007669"/>
    <property type="project" value="UniProtKB-SubCell"/>
</dbReference>
<dbReference type="STRING" id="1123029.SAMN02745172_00521"/>
<dbReference type="InterPro" id="IPR051598">
    <property type="entry name" value="TSUP/Inactive_protease-like"/>
</dbReference>
<comment type="subcellular location">
    <subcellularLocation>
        <location evidence="5">Cell membrane</location>
        <topology evidence="5">Multi-pass membrane protein</topology>
    </subcellularLocation>
    <subcellularLocation>
        <location evidence="1">Membrane</location>
        <topology evidence="1">Multi-pass membrane protein</topology>
    </subcellularLocation>
</comment>
<dbReference type="AlphaFoldDB" id="A0A1M7Z807"/>
<reference evidence="6 7" key="1">
    <citation type="submission" date="2016-12" db="EMBL/GenBank/DDBJ databases">
        <authorList>
            <person name="Song W.-J."/>
            <person name="Kurnit D.M."/>
        </authorList>
    </citation>
    <scope>NUCLEOTIDE SEQUENCE [LARGE SCALE GENOMIC DNA]</scope>
    <source>
        <strain evidence="6 7">DSM 19599</strain>
    </source>
</reference>
<organism evidence="6 7">
    <name type="scientific">Pseudoxanthobacter soli DSM 19599</name>
    <dbReference type="NCBI Taxonomy" id="1123029"/>
    <lineage>
        <taxon>Bacteria</taxon>
        <taxon>Pseudomonadati</taxon>
        <taxon>Pseudomonadota</taxon>
        <taxon>Alphaproteobacteria</taxon>
        <taxon>Hyphomicrobiales</taxon>
        <taxon>Segnochrobactraceae</taxon>
        <taxon>Pseudoxanthobacter</taxon>
    </lineage>
</organism>
<name>A0A1M7Z807_9HYPH</name>
<keyword evidence="7" id="KW-1185">Reference proteome</keyword>
<feature type="transmembrane region" description="Helical" evidence="5">
    <location>
        <begin position="20"/>
        <end position="47"/>
    </location>
</feature>
<evidence type="ECO:0000256" key="3">
    <source>
        <dbReference type="ARBA" id="ARBA00022989"/>
    </source>
</evidence>
<evidence type="ECO:0000256" key="1">
    <source>
        <dbReference type="ARBA" id="ARBA00004141"/>
    </source>
</evidence>
<evidence type="ECO:0000313" key="6">
    <source>
        <dbReference type="EMBL" id="SHO61047.1"/>
    </source>
</evidence>
<feature type="transmembrane region" description="Helical" evidence="5">
    <location>
        <begin position="176"/>
        <end position="193"/>
    </location>
</feature>
<keyword evidence="4 5" id="KW-0472">Membrane</keyword>
<gene>
    <name evidence="6" type="ORF">SAMN02745172_00521</name>
</gene>
<comment type="similarity">
    <text evidence="5">Belongs to the 4-toluene sulfonate uptake permease (TSUP) (TC 2.A.102) family.</text>
</comment>
<dbReference type="EMBL" id="FRXO01000001">
    <property type="protein sequence ID" value="SHO61047.1"/>
    <property type="molecule type" value="Genomic_DNA"/>
</dbReference>
<dbReference type="PANTHER" id="PTHR43701">
    <property type="entry name" value="MEMBRANE TRANSPORTER PROTEIN MJ0441-RELATED"/>
    <property type="match status" value="1"/>
</dbReference>
<feature type="transmembrane region" description="Helical" evidence="5">
    <location>
        <begin position="247"/>
        <end position="267"/>
    </location>
</feature>
<keyword evidence="3 5" id="KW-1133">Transmembrane helix</keyword>
<dbReference type="Pfam" id="PF01925">
    <property type="entry name" value="TauE"/>
    <property type="match status" value="1"/>
</dbReference>
<evidence type="ECO:0000313" key="7">
    <source>
        <dbReference type="Proteomes" id="UP000186406"/>
    </source>
</evidence>
<feature type="transmembrane region" description="Helical" evidence="5">
    <location>
        <begin position="93"/>
        <end position="114"/>
    </location>
</feature>
<evidence type="ECO:0000256" key="5">
    <source>
        <dbReference type="RuleBase" id="RU363041"/>
    </source>
</evidence>
<proteinExistence type="inferred from homology"/>
<dbReference type="PANTHER" id="PTHR43701:SF12">
    <property type="entry name" value="MEMBRANE TRANSPORTER PROTEIN YTNM-RELATED"/>
    <property type="match status" value="1"/>
</dbReference>
<sequence length="318" mass="33192">MPPAAGPRVDIYLPIAEIPLNLFLILGMGAAVGFVSGLFGIGGGFLLTPLLIFTGVPSAVAVATVTPQMVASAASGALSYWRRKLIDFRLSGLLFVSGAAGTALGTWTFSVLSGRGQLDVVIAISYMVLLGIVGTLMVVEAARAVIRSRAGARPQGRRPNSHNWIQRLPLKMRFRAARLYVSVIPIVVLGAGIGFIGSLLGVGGGFILVPALIYLLRVPTSIVIGTSLIQTLGTMVVATVLHSVTSVSVDGLLAFIMMVGGVIGAQFGTQVGLRLRGEYLRGLLGLLVLAVGLRFGVQLVVHPADLYSLAVLEWGGRP</sequence>
<dbReference type="Proteomes" id="UP000186406">
    <property type="component" value="Unassembled WGS sequence"/>
</dbReference>
<keyword evidence="5" id="KW-1003">Cell membrane</keyword>
<evidence type="ECO:0000256" key="4">
    <source>
        <dbReference type="ARBA" id="ARBA00023136"/>
    </source>
</evidence>
<feature type="transmembrane region" description="Helical" evidence="5">
    <location>
        <begin position="120"/>
        <end position="139"/>
    </location>
</feature>
<feature type="transmembrane region" description="Helical" evidence="5">
    <location>
        <begin position="223"/>
        <end position="241"/>
    </location>
</feature>
<evidence type="ECO:0000256" key="2">
    <source>
        <dbReference type="ARBA" id="ARBA00022692"/>
    </source>
</evidence>
<keyword evidence="2 5" id="KW-0812">Transmembrane</keyword>
<protein>
    <recommendedName>
        <fullName evidence="5">Probable membrane transporter protein</fullName>
    </recommendedName>
</protein>
<dbReference type="InterPro" id="IPR002781">
    <property type="entry name" value="TM_pro_TauE-like"/>
</dbReference>
<accession>A0A1M7Z807</accession>